<sequence>MYFYRLIFALAFVSMVLSAAVPSSGSPTADGPQLLSKNGATIEVTFPGHSADPKWTKTTQNDAQVGVIKLLREARKEYPLQNVTSKDVKFHGFVSEAPPDRHSFKVKFSGALANIGDCTGWVTVDLRDYPGTEVAIVSGDIKRSVTRISKRERWKEVVTMD</sequence>
<reference evidence="2" key="1">
    <citation type="submission" date="2022-08" db="EMBL/GenBank/DDBJ databases">
        <title>A Global Phylogenomic Analysis of the Shiitake Genus Lentinula.</title>
        <authorList>
            <consortium name="DOE Joint Genome Institute"/>
            <person name="Sierra-Patev S."/>
            <person name="Min B."/>
            <person name="Naranjo-Ortiz M."/>
            <person name="Looney B."/>
            <person name="Konkel Z."/>
            <person name="Slot J.C."/>
            <person name="Sakamoto Y."/>
            <person name="Steenwyk J.L."/>
            <person name="Rokas A."/>
            <person name="Carro J."/>
            <person name="Camarero S."/>
            <person name="Ferreira P."/>
            <person name="Molpeceres G."/>
            <person name="Ruiz-Duenas F.J."/>
            <person name="Serrano A."/>
            <person name="Henrissat B."/>
            <person name="Drula E."/>
            <person name="Hughes K.W."/>
            <person name="Mata J.L."/>
            <person name="Ishikawa N.K."/>
            <person name="Vargas-Isla R."/>
            <person name="Ushijima S."/>
            <person name="Smith C.A."/>
            <person name="Ahrendt S."/>
            <person name="Andreopoulos W."/>
            <person name="He G."/>
            <person name="Labutti K."/>
            <person name="Lipzen A."/>
            <person name="Ng V."/>
            <person name="Riley R."/>
            <person name="Sandor L."/>
            <person name="Barry K."/>
            <person name="Martinez A.T."/>
            <person name="Xiao Y."/>
            <person name="Gibbons J.G."/>
            <person name="Terashima K."/>
            <person name="Grigoriev I.V."/>
            <person name="Hibbett D.S."/>
        </authorList>
    </citation>
    <scope>NUCLEOTIDE SEQUENCE</scope>
    <source>
        <strain evidence="2">RHP3577 ss4</strain>
    </source>
</reference>
<evidence type="ECO:0000256" key="1">
    <source>
        <dbReference type="SAM" id="SignalP"/>
    </source>
</evidence>
<accession>A0ABQ8V7D0</accession>
<dbReference type="EMBL" id="JANVFT010000067">
    <property type="protein sequence ID" value="KAJ4477579.1"/>
    <property type="molecule type" value="Genomic_DNA"/>
</dbReference>
<gene>
    <name evidence="2" type="ORF">C8R41DRAFT_869519</name>
</gene>
<organism evidence="2 3">
    <name type="scientific">Lentinula lateritia</name>
    <dbReference type="NCBI Taxonomy" id="40482"/>
    <lineage>
        <taxon>Eukaryota</taxon>
        <taxon>Fungi</taxon>
        <taxon>Dikarya</taxon>
        <taxon>Basidiomycota</taxon>
        <taxon>Agaricomycotina</taxon>
        <taxon>Agaricomycetes</taxon>
        <taxon>Agaricomycetidae</taxon>
        <taxon>Agaricales</taxon>
        <taxon>Marasmiineae</taxon>
        <taxon>Omphalotaceae</taxon>
        <taxon>Lentinula</taxon>
    </lineage>
</organism>
<evidence type="ECO:0000313" key="2">
    <source>
        <dbReference type="EMBL" id="KAJ4477579.1"/>
    </source>
</evidence>
<dbReference type="Proteomes" id="UP001150217">
    <property type="component" value="Unassembled WGS sequence"/>
</dbReference>
<feature type="chain" id="PRO_5047402352" description="Secreted protein" evidence="1">
    <location>
        <begin position="19"/>
        <end position="161"/>
    </location>
</feature>
<protein>
    <recommendedName>
        <fullName evidence="4">Secreted protein</fullName>
    </recommendedName>
</protein>
<feature type="signal peptide" evidence="1">
    <location>
        <begin position="1"/>
        <end position="18"/>
    </location>
</feature>
<name>A0ABQ8V7D0_9AGAR</name>
<proteinExistence type="predicted"/>
<comment type="caution">
    <text evidence="2">The sequence shown here is derived from an EMBL/GenBank/DDBJ whole genome shotgun (WGS) entry which is preliminary data.</text>
</comment>
<keyword evidence="1" id="KW-0732">Signal</keyword>
<evidence type="ECO:0000313" key="3">
    <source>
        <dbReference type="Proteomes" id="UP001150217"/>
    </source>
</evidence>
<evidence type="ECO:0008006" key="4">
    <source>
        <dbReference type="Google" id="ProtNLM"/>
    </source>
</evidence>
<keyword evidence="3" id="KW-1185">Reference proteome</keyword>